<proteinExistence type="predicted"/>
<name>A0A401T9T2_CHIPU</name>
<accession>A0A401T9T2</accession>
<evidence type="ECO:0000313" key="3">
    <source>
        <dbReference type="Proteomes" id="UP000287033"/>
    </source>
</evidence>
<gene>
    <name evidence="2" type="ORF">chiPu_0022775</name>
</gene>
<dbReference type="Proteomes" id="UP000287033">
    <property type="component" value="Unassembled WGS sequence"/>
</dbReference>
<reference evidence="2 3" key="1">
    <citation type="journal article" date="2018" name="Nat. Ecol. Evol.">
        <title>Shark genomes provide insights into elasmobranch evolution and the origin of vertebrates.</title>
        <authorList>
            <person name="Hara Y"/>
            <person name="Yamaguchi K"/>
            <person name="Onimaru K"/>
            <person name="Kadota M"/>
            <person name="Koyanagi M"/>
            <person name="Keeley SD"/>
            <person name="Tatsumi K"/>
            <person name="Tanaka K"/>
            <person name="Motone F"/>
            <person name="Kageyama Y"/>
            <person name="Nozu R"/>
            <person name="Adachi N"/>
            <person name="Nishimura O"/>
            <person name="Nakagawa R"/>
            <person name="Tanegashima C"/>
            <person name="Kiyatake I"/>
            <person name="Matsumoto R"/>
            <person name="Murakumo K"/>
            <person name="Nishida K"/>
            <person name="Terakita A"/>
            <person name="Kuratani S"/>
            <person name="Sato K"/>
            <person name="Hyodo S Kuraku.S."/>
        </authorList>
    </citation>
    <scope>NUCLEOTIDE SEQUENCE [LARGE SCALE GENOMIC DNA]</scope>
</reference>
<sequence>MSPDRAAQASGEAFPLYQGLSARDRDQDARECGDETVGGEGSGDEQICLFDPRVSRCKREGSPCREIASWRTAISEPPLYTSLFESPQGVHC</sequence>
<dbReference type="EMBL" id="BEZZ01011065">
    <property type="protein sequence ID" value="GCC39433.1"/>
    <property type="molecule type" value="Genomic_DNA"/>
</dbReference>
<evidence type="ECO:0000313" key="2">
    <source>
        <dbReference type="EMBL" id="GCC39433.1"/>
    </source>
</evidence>
<dbReference type="AlphaFoldDB" id="A0A401T9T2"/>
<feature type="region of interest" description="Disordered" evidence="1">
    <location>
        <begin position="1"/>
        <end position="44"/>
    </location>
</feature>
<organism evidence="2 3">
    <name type="scientific">Chiloscyllium punctatum</name>
    <name type="common">Brownbanded bambooshark</name>
    <name type="synonym">Hemiscyllium punctatum</name>
    <dbReference type="NCBI Taxonomy" id="137246"/>
    <lineage>
        <taxon>Eukaryota</taxon>
        <taxon>Metazoa</taxon>
        <taxon>Chordata</taxon>
        <taxon>Craniata</taxon>
        <taxon>Vertebrata</taxon>
        <taxon>Chondrichthyes</taxon>
        <taxon>Elasmobranchii</taxon>
        <taxon>Galeomorphii</taxon>
        <taxon>Galeoidea</taxon>
        <taxon>Orectolobiformes</taxon>
        <taxon>Hemiscylliidae</taxon>
        <taxon>Chiloscyllium</taxon>
    </lineage>
</organism>
<feature type="compositionally biased region" description="Basic and acidic residues" evidence="1">
    <location>
        <begin position="22"/>
        <end position="33"/>
    </location>
</feature>
<keyword evidence="3" id="KW-1185">Reference proteome</keyword>
<protein>
    <submittedName>
        <fullName evidence="2">Uncharacterized protein</fullName>
    </submittedName>
</protein>
<comment type="caution">
    <text evidence="2">The sequence shown here is derived from an EMBL/GenBank/DDBJ whole genome shotgun (WGS) entry which is preliminary data.</text>
</comment>
<evidence type="ECO:0000256" key="1">
    <source>
        <dbReference type="SAM" id="MobiDB-lite"/>
    </source>
</evidence>